<gene>
    <name evidence="3" type="ORF">PXX05_07900</name>
</gene>
<dbReference type="RefSeq" id="WP_275087685.1">
    <property type="nucleotide sequence ID" value="NZ_CP119078.1"/>
</dbReference>
<organism evidence="3 4">
    <name type="scientific">Legionella cardiaca</name>
    <dbReference type="NCBI Taxonomy" id="1071983"/>
    <lineage>
        <taxon>Bacteria</taxon>
        <taxon>Pseudomonadati</taxon>
        <taxon>Pseudomonadota</taxon>
        <taxon>Gammaproteobacteria</taxon>
        <taxon>Legionellales</taxon>
        <taxon>Legionellaceae</taxon>
        <taxon>Legionella</taxon>
    </lineage>
</organism>
<accession>A0ABY8AQQ9</accession>
<feature type="transmembrane region" description="Helical" evidence="2">
    <location>
        <begin position="169"/>
        <end position="193"/>
    </location>
</feature>
<evidence type="ECO:0008006" key="5">
    <source>
        <dbReference type="Google" id="ProtNLM"/>
    </source>
</evidence>
<keyword evidence="2" id="KW-0472">Membrane</keyword>
<evidence type="ECO:0000256" key="2">
    <source>
        <dbReference type="SAM" id="Phobius"/>
    </source>
</evidence>
<feature type="transmembrane region" description="Helical" evidence="2">
    <location>
        <begin position="58"/>
        <end position="85"/>
    </location>
</feature>
<name>A0ABY8AQQ9_9GAMM</name>
<dbReference type="EMBL" id="CP119078">
    <property type="protein sequence ID" value="WED41860.1"/>
    <property type="molecule type" value="Genomic_DNA"/>
</dbReference>
<feature type="transmembrane region" description="Helical" evidence="2">
    <location>
        <begin position="97"/>
        <end position="118"/>
    </location>
</feature>
<sequence>MTRAKEVIVESETILPPLKRISWSAILMGAIVGIGLSFLLNLFGIAIGLTFIKTGTTTIAVGGLIGIIIGIIASMLVAGYAAGYLGRGYCPQRNLGILYGFATWTVALILSAIITAHLSQYVESYTQAVTQTVVAPDNTQNTPSVSVEPKSEANTTKSQVNVSVTPEQLAWTSFSIFVLFFIGALATCLGACWGMSCKRID</sequence>
<keyword evidence="2" id="KW-0812">Transmembrane</keyword>
<feature type="transmembrane region" description="Helical" evidence="2">
    <location>
        <begin position="21"/>
        <end position="52"/>
    </location>
</feature>
<evidence type="ECO:0000313" key="4">
    <source>
        <dbReference type="Proteomes" id="UP001222087"/>
    </source>
</evidence>
<evidence type="ECO:0000313" key="3">
    <source>
        <dbReference type="EMBL" id="WED41860.1"/>
    </source>
</evidence>
<reference evidence="3 4" key="1">
    <citation type="submission" date="2023-02" db="EMBL/GenBank/DDBJ databases">
        <title>Genome Sequence of L. cardiaca H63T.</title>
        <authorList>
            <person name="Lopez A.E."/>
            <person name="Cianciotto N.P."/>
        </authorList>
    </citation>
    <scope>NUCLEOTIDE SEQUENCE [LARGE SCALE GENOMIC DNA]</scope>
    <source>
        <strain evidence="3 4">H63</strain>
    </source>
</reference>
<keyword evidence="2" id="KW-1133">Transmembrane helix</keyword>
<keyword evidence="4" id="KW-1185">Reference proteome</keyword>
<evidence type="ECO:0000256" key="1">
    <source>
        <dbReference type="SAM" id="MobiDB-lite"/>
    </source>
</evidence>
<dbReference type="Proteomes" id="UP001222087">
    <property type="component" value="Chromosome"/>
</dbReference>
<feature type="region of interest" description="Disordered" evidence="1">
    <location>
        <begin position="139"/>
        <end position="158"/>
    </location>
</feature>
<protein>
    <recommendedName>
        <fullName evidence="5">Transmembrane protein</fullName>
    </recommendedName>
</protein>
<proteinExistence type="predicted"/>